<dbReference type="PANTHER" id="PTHR34737:SF2">
    <property type="entry name" value="EF-HAND DOMAIN-CONTAINING PROTEIN"/>
    <property type="match status" value="1"/>
</dbReference>
<name>A0A6A3WQF8_9STRA</name>
<evidence type="ECO:0000313" key="5">
    <source>
        <dbReference type="EMBL" id="KAE9292960.1"/>
    </source>
</evidence>
<keyword evidence="1" id="KW-0732">Signal</keyword>
<comment type="caution">
    <text evidence="3">The sequence shown here is derived from an EMBL/GenBank/DDBJ whole genome shotgun (WGS) entry which is preliminary data.</text>
</comment>
<gene>
    <name evidence="5" type="ORF">PF001_g18483</name>
    <name evidence="4" type="ORF">PF004_g18462</name>
    <name evidence="3" type="ORF">PF005_g19764</name>
</gene>
<evidence type="ECO:0000259" key="2">
    <source>
        <dbReference type="Pfam" id="PF24784"/>
    </source>
</evidence>
<evidence type="ECO:0000256" key="1">
    <source>
        <dbReference type="SAM" id="SignalP"/>
    </source>
</evidence>
<dbReference type="Pfam" id="PF24784">
    <property type="entry name" value="Temptin_C"/>
    <property type="match status" value="1"/>
</dbReference>
<evidence type="ECO:0000313" key="3">
    <source>
        <dbReference type="EMBL" id="KAE9189136.1"/>
    </source>
</evidence>
<dbReference type="InterPro" id="IPR055313">
    <property type="entry name" value="Temptin-like"/>
</dbReference>
<dbReference type="OrthoDB" id="129121at2759"/>
<feature type="chain" id="PRO_5036166510" description="Temptin Cys/Cys disulfide domain-containing protein" evidence="1">
    <location>
        <begin position="18"/>
        <end position="199"/>
    </location>
</feature>
<dbReference type="EMBL" id="QXGB01001540">
    <property type="protein sequence ID" value="KAE9189136.1"/>
    <property type="molecule type" value="Genomic_DNA"/>
</dbReference>
<dbReference type="Proteomes" id="UP000437068">
    <property type="component" value="Unassembled WGS sequence"/>
</dbReference>
<dbReference type="Proteomes" id="UP000433483">
    <property type="component" value="Unassembled WGS sequence"/>
</dbReference>
<keyword evidence="6" id="KW-1185">Reference proteome</keyword>
<evidence type="ECO:0000313" key="8">
    <source>
        <dbReference type="Proteomes" id="UP000476176"/>
    </source>
</evidence>
<protein>
    <recommendedName>
        <fullName evidence="2">Temptin Cys/Cys disulfide domain-containing protein</fullName>
    </recommendedName>
</protein>
<evidence type="ECO:0000313" key="6">
    <source>
        <dbReference type="Proteomes" id="UP000433483"/>
    </source>
</evidence>
<accession>A0A6A3WQF8</accession>
<dbReference type="AlphaFoldDB" id="A0A6A3WQF8"/>
<dbReference type="PANTHER" id="PTHR34737">
    <property type="entry name" value="EF-HAND DOMAIN-CONTAINING PROTEIN"/>
    <property type="match status" value="1"/>
</dbReference>
<dbReference type="EMBL" id="QXGE01001413">
    <property type="protein sequence ID" value="KAE9292960.1"/>
    <property type="molecule type" value="Genomic_DNA"/>
</dbReference>
<feature type="signal peptide" evidence="1">
    <location>
        <begin position="1"/>
        <end position="17"/>
    </location>
</feature>
<organism evidence="3 6">
    <name type="scientific">Phytophthora fragariae</name>
    <dbReference type="NCBI Taxonomy" id="53985"/>
    <lineage>
        <taxon>Eukaryota</taxon>
        <taxon>Sar</taxon>
        <taxon>Stramenopiles</taxon>
        <taxon>Oomycota</taxon>
        <taxon>Peronosporomycetes</taxon>
        <taxon>Peronosporales</taxon>
        <taxon>Peronosporaceae</taxon>
        <taxon>Phytophthora</taxon>
    </lineage>
</organism>
<evidence type="ECO:0000313" key="4">
    <source>
        <dbReference type="EMBL" id="KAE9202280.1"/>
    </source>
</evidence>
<evidence type="ECO:0000313" key="7">
    <source>
        <dbReference type="Proteomes" id="UP000437068"/>
    </source>
</evidence>
<reference evidence="6 7" key="1">
    <citation type="submission" date="2018-08" db="EMBL/GenBank/DDBJ databases">
        <title>Genomic investigation of the strawberry pathogen Phytophthora fragariae indicates pathogenicity is determined by transcriptional variation in three key races.</title>
        <authorList>
            <person name="Adams T.M."/>
            <person name="Armitage A.D."/>
            <person name="Sobczyk M.K."/>
            <person name="Bates H.J."/>
            <person name="Dunwell J.M."/>
            <person name="Nellist C.F."/>
            <person name="Harrison R.J."/>
        </authorList>
    </citation>
    <scope>NUCLEOTIDE SEQUENCE [LARGE SCALE GENOMIC DNA]</scope>
    <source>
        <strain evidence="5 7">A4</strain>
        <strain evidence="4 8">BC-23</strain>
        <strain evidence="3 6">NOV-27</strain>
    </source>
</reference>
<dbReference type="InterPro" id="IPR057626">
    <property type="entry name" value="S-S_Temptin"/>
</dbReference>
<sequence length="199" mass="21466">MLLFLTLLGSYNSGVPSHDYLQWFAVQSRGVLDVASCPSTHFSNSSFEAKSSIKMLVRSSFFSVALSAVFLNSPSNTMPNFVWNVPNGANVPESPAIGHDMSDFPGRNVFGQDFEDAGLEWTKELRETDSDQDGQTNGQELGDPCCLWTTGSSPLWTTGISHPGDATKTSDPSLWTAISCSSASAFESESQSSESDWTG</sequence>
<proteinExistence type="predicted"/>
<dbReference type="EMBL" id="QXGC01001469">
    <property type="protein sequence ID" value="KAE9202280.1"/>
    <property type="molecule type" value="Genomic_DNA"/>
</dbReference>
<feature type="domain" description="Temptin Cys/Cys disulfide" evidence="2">
    <location>
        <begin position="76"/>
        <end position="165"/>
    </location>
</feature>
<dbReference type="Proteomes" id="UP000476176">
    <property type="component" value="Unassembled WGS sequence"/>
</dbReference>